<gene>
    <name evidence="2" type="ORF">Daura_48775</name>
</gene>
<dbReference type="InterPro" id="IPR018060">
    <property type="entry name" value="HTH_AraC"/>
</dbReference>
<evidence type="ECO:0000313" key="3">
    <source>
        <dbReference type="Proteomes" id="UP001058003"/>
    </source>
</evidence>
<dbReference type="AlphaFoldDB" id="A0A9Q9IGK7"/>
<keyword evidence="3" id="KW-1185">Reference proteome</keyword>
<dbReference type="GO" id="GO:0003700">
    <property type="term" value="F:DNA-binding transcription factor activity"/>
    <property type="evidence" value="ECO:0007669"/>
    <property type="project" value="InterPro"/>
</dbReference>
<evidence type="ECO:0000313" key="2">
    <source>
        <dbReference type="EMBL" id="UWZ54273.1"/>
    </source>
</evidence>
<dbReference type="Gene3D" id="1.10.10.60">
    <property type="entry name" value="Homeodomain-like"/>
    <property type="match status" value="1"/>
</dbReference>
<accession>A0A9Q9IGK7</accession>
<dbReference type="Proteomes" id="UP001058003">
    <property type="component" value="Chromosome"/>
</dbReference>
<feature type="domain" description="HTH araC/xylS-type" evidence="1">
    <location>
        <begin position="176"/>
        <end position="267"/>
    </location>
</feature>
<dbReference type="SMART" id="SM00342">
    <property type="entry name" value="HTH_ARAC"/>
    <property type="match status" value="1"/>
</dbReference>
<organism evidence="2 3">
    <name type="scientific">Dactylosporangium aurantiacum</name>
    <dbReference type="NCBI Taxonomy" id="35754"/>
    <lineage>
        <taxon>Bacteria</taxon>
        <taxon>Bacillati</taxon>
        <taxon>Actinomycetota</taxon>
        <taxon>Actinomycetes</taxon>
        <taxon>Micromonosporales</taxon>
        <taxon>Micromonosporaceae</taxon>
        <taxon>Dactylosporangium</taxon>
    </lineage>
</organism>
<reference evidence="2" key="1">
    <citation type="submission" date="2021-04" db="EMBL/GenBank/DDBJ databases">
        <title>Dactylosporangium aurantiacum NRRL B-8018 full assembly.</title>
        <authorList>
            <person name="Hartkoorn R.C."/>
            <person name="Beaudoing E."/>
            <person name="Hot D."/>
        </authorList>
    </citation>
    <scope>NUCLEOTIDE SEQUENCE</scope>
    <source>
        <strain evidence="2">NRRL B-8018</strain>
    </source>
</reference>
<dbReference type="GO" id="GO:0043565">
    <property type="term" value="F:sequence-specific DNA binding"/>
    <property type="evidence" value="ECO:0007669"/>
    <property type="project" value="InterPro"/>
</dbReference>
<protein>
    <submittedName>
        <fullName evidence="2">Helix-turn-helix domain-containing protein</fullName>
    </submittedName>
</protein>
<sequence length="291" mass="29982">MPRAAHSFVERLPDPALAGLVSAVYVQRVEPGGAPWRHRHVPNGSAELICRVGGAPVVLGPLTEPVTRVLAPGTTVVGLRLRPGAAPAVLGMPASEVAGREVGADAFWGAAAAARVAAAPTPRLALAALQAHVAGRGDTPDPLVAAAVRLLMPRYADPNKAAGYAGPNGMPGHAGPGGVAGLTAALRVSERSLRRRCLAAVGMPPKTLHRLLRFQGVLAAAQRAIAQGRDPGDGGLARLATDHGYADHSHLDRECRRLTGTSVRAFLLETAEQCGCGHDHAASYDAVLPVR</sequence>
<dbReference type="Pfam" id="PF12833">
    <property type="entry name" value="HTH_18"/>
    <property type="match status" value="1"/>
</dbReference>
<evidence type="ECO:0000259" key="1">
    <source>
        <dbReference type="SMART" id="SM00342"/>
    </source>
</evidence>
<dbReference type="EMBL" id="CP073767">
    <property type="protein sequence ID" value="UWZ54273.1"/>
    <property type="molecule type" value="Genomic_DNA"/>
</dbReference>
<name>A0A9Q9IGK7_9ACTN</name>
<dbReference type="InterPro" id="IPR046532">
    <property type="entry name" value="DUF6597"/>
</dbReference>
<dbReference type="Pfam" id="PF20240">
    <property type="entry name" value="DUF6597"/>
    <property type="match status" value="1"/>
</dbReference>
<dbReference type="KEGG" id="daur:Daura_48775"/>
<dbReference type="RefSeq" id="WP_033367166.1">
    <property type="nucleotide sequence ID" value="NZ_CP073767.1"/>
</dbReference>
<proteinExistence type="predicted"/>